<reference evidence="3 4" key="1">
    <citation type="submission" date="2016-08" db="EMBL/GenBank/DDBJ databases">
        <authorList>
            <person name="Seilhamer J.J."/>
        </authorList>
    </citation>
    <scope>NUCLEOTIDE SEQUENCE [LARGE SCALE GENOMIC DNA]</scope>
    <source>
        <strain evidence="3 4">P1-7</strain>
    </source>
</reference>
<protein>
    <submittedName>
        <fullName evidence="3">Uncharacterized protein</fullName>
    </submittedName>
</protein>
<dbReference type="EMBL" id="JACHBG010000020">
    <property type="protein sequence ID" value="MBB6488273.1"/>
    <property type="molecule type" value="Genomic_DNA"/>
</dbReference>
<gene>
    <name evidence="3" type="ORF">GA0061101_1612</name>
    <name evidence="2" type="ORF">GGD46_005587</name>
</gene>
<proteinExistence type="predicted"/>
<dbReference type="EMBL" id="FMAF01000061">
    <property type="protein sequence ID" value="SCB53042.1"/>
    <property type="molecule type" value="Genomic_DNA"/>
</dbReference>
<evidence type="ECO:0000313" key="2">
    <source>
        <dbReference type="EMBL" id="MBB6488273.1"/>
    </source>
</evidence>
<evidence type="ECO:0000313" key="5">
    <source>
        <dbReference type="Proteomes" id="UP000565576"/>
    </source>
</evidence>
<sequence>MIFTQADLDIANRHIAESEEQVSRQERKVTVLRMQHLDTELAENILTVFYETLLIHNASRDMIAAQLRQK</sequence>
<dbReference type="RefSeq" id="WP_004125950.1">
    <property type="nucleotide sequence ID" value="NZ_FMAF01000061.1"/>
</dbReference>
<dbReference type="GeneID" id="32525145"/>
<dbReference type="Proteomes" id="UP000565576">
    <property type="component" value="Unassembled WGS sequence"/>
</dbReference>
<organism evidence="3 4">
    <name type="scientific">Rhizobium lusitanum</name>
    <dbReference type="NCBI Taxonomy" id="293958"/>
    <lineage>
        <taxon>Bacteria</taxon>
        <taxon>Pseudomonadati</taxon>
        <taxon>Pseudomonadota</taxon>
        <taxon>Alphaproteobacteria</taxon>
        <taxon>Hyphomicrobiales</taxon>
        <taxon>Rhizobiaceae</taxon>
        <taxon>Rhizobium/Agrobacterium group</taxon>
        <taxon>Rhizobium</taxon>
    </lineage>
</organism>
<dbReference type="Proteomes" id="UP000199205">
    <property type="component" value="Unassembled WGS sequence"/>
</dbReference>
<evidence type="ECO:0000256" key="1">
    <source>
        <dbReference type="SAM" id="Coils"/>
    </source>
</evidence>
<reference evidence="2 5" key="2">
    <citation type="submission" date="2020-08" db="EMBL/GenBank/DDBJ databases">
        <title>Genomic Encyclopedia of Type Strains, Phase IV (KMG-V): Genome sequencing to study the core and pangenomes of soil and plant-associated prokaryotes.</title>
        <authorList>
            <person name="Whitman W."/>
        </authorList>
    </citation>
    <scope>NUCLEOTIDE SEQUENCE [LARGE SCALE GENOMIC DNA]</scope>
    <source>
        <strain evidence="2 5">SEMIA 4060</strain>
    </source>
</reference>
<evidence type="ECO:0000313" key="3">
    <source>
        <dbReference type="EMBL" id="SCB53042.1"/>
    </source>
</evidence>
<evidence type="ECO:0000313" key="4">
    <source>
        <dbReference type="Proteomes" id="UP000199205"/>
    </source>
</evidence>
<dbReference type="AlphaFoldDB" id="A0A1C3XL68"/>
<feature type="coiled-coil region" evidence="1">
    <location>
        <begin position="8"/>
        <end position="35"/>
    </location>
</feature>
<name>A0A1C3XL68_9HYPH</name>
<keyword evidence="1" id="KW-0175">Coiled coil</keyword>
<accession>A0A1C3XL68</accession>
<dbReference type="OrthoDB" id="8373246at2"/>